<reference evidence="9 10" key="1">
    <citation type="journal article" date="2016" name="Genome Biol. Evol.">
        <title>Gene Family Evolution Reflects Adaptation to Soil Environmental Stressors in the Genome of the Collembolan Orchesella cincta.</title>
        <authorList>
            <person name="Faddeeva-Vakhrusheva A."/>
            <person name="Derks M.F."/>
            <person name="Anvar S.Y."/>
            <person name="Agamennone V."/>
            <person name="Suring W."/>
            <person name="Smit S."/>
            <person name="van Straalen N.M."/>
            <person name="Roelofs D."/>
        </authorList>
    </citation>
    <scope>NUCLEOTIDE SEQUENCE [LARGE SCALE GENOMIC DNA]</scope>
    <source>
        <tissue evidence="9">Mixed pool</tissue>
    </source>
</reference>
<dbReference type="AlphaFoldDB" id="A0A1D2MQA1"/>
<dbReference type="PANTHER" id="PTHR46426">
    <property type="entry name" value="PROTEIN DISULFIDE-ISOMERASE TMX3"/>
    <property type="match status" value="1"/>
</dbReference>
<comment type="subcellular location">
    <subcellularLocation>
        <location evidence="1">Endoplasmic reticulum membrane</location>
        <topology evidence="1">Single-pass membrane protein</topology>
    </subcellularLocation>
</comment>
<evidence type="ECO:0000256" key="6">
    <source>
        <dbReference type="SAM" id="Phobius"/>
    </source>
</evidence>
<comment type="function">
    <text evidence="5">Probable disulfide isomerase, which participates in the folding of proteins containing disulfide bonds. May act as a dithiol oxidase. Acts as a regulator of endoplasmic reticulum-mitochondria contact sites via its ability to regulate redox signals.</text>
</comment>
<dbReference type="PROSITE" id="PS51352">
    <property type="entry name" value="THIOREDOXIN_2"/>
    <property type="match status" value="1"/>
</dbReference>
<dbReference type="GO" id="GO:0016853">
    <property type="term" value="F:isomerase activity"/>
    <property type="evidence" value="ECO:0007669"/>
    <property type="project" value="UniProtKB-KW"/>
</dbReference>
<feature type="signal peptide" evidence="7">
    <location>
        <begin position="1"/>
        <end position="18"/>
    </location>
</feature>
<evidence type="ECO:0000256" key="4">
    <source>
        <dbReference type="ARBA" id="ARBA00023136"/>
    </source>
</evidence>
<dbReference type="InterPro" id="IPR017937">
    <property type="entry name" value="Thioredoxin_CS"/>
</dbReference>
<evidence type="ECO:0000256" key="1">
    <source>
        <dbReference type="ARBA" id="ARBA00004389"/>
    </source>
</evidence>
<dbReference type="SUPFAM" id="SSF52833">
    <property type="entry name" value="Thioredoxin-like"/>
    <property type="match status" value="1"/>
</dbReference>
<dbReference type="InterPro" id="IPR052250">
    <property type="entry name" value="PDI_TMX3"/>
</dbReference>
<keyword evidence="9" id="KW-0413">Isomerase</keyword>
<protein>
    <submittedName>
        <fullName evidence="9">Protein disulfide-isomerase TMX3</fullName>
    </submittedName>
</protein>
<accession>A0A1D2MQA1</accession>
<evidence type="ECO:0000256" key="2">
    <source>
        <dbReference type="ARBA" id="ARBA00022692"/>
    </source>
</evidence>
<comment type="caution">
    <text evidence="9">The sequence shown here is derived from an EMBL/GenBank/DDBJ whole genome shotgun (WGS) entry which is preliminary data.</text>
</comment>
<feature type="transmembrane region" description="Helical" evidence="6">
    <location>
        <begin position="474"/>
        <end position="494"/>
    </location>
</feature>
<evidence type="ECO:0000256" key="3">
    <source>
        <dbReference type="ARBA" id="ARBA00022989"/>
    </source>
</evidence>
<evidence type="ECO:0000259" key="8">
    <source>
        <dbReference type="PROSITE" id="PS51352"/>
    </source>
</evidence>
<dbReference type="STRING" id="48709.A0A1D2MQA1"/>
<organism evidence="9 10">
    <name type="scientific">Orchesella cincta</name>
    <name type="common">Springtail</name>
    <name type="synonym">Podura cincta</name>
    <dbReference type="NCBI Taxonomy" id="48709"/>
    <lineage>
        <taxon>Eukaryota</taxon>
        <taxon>Metazoa</taxon>
        <taxon>Ecdysozoa</taxon>
        <taxon>Arthropoda</taxon>
        <taxon>Hexapoda</taxon>
        <taxon>Collembola</taxon>
        <taxon>Entomobryomorpha</taxon>
        <taxon>Entomobryoidea</taxon>
        <taxon>Orchesellidae</taxon>
        <taxon>Orchesellinae</taxon>
        <taxon>Orchesella</taxon>
    </lineage>
</organism>
<name>A0A1D2MQA1_ORCCI</name>
<dbReference type="Pfam" id="PF00085">
    <property type="entry name" value="Thioredoxin"/>
    <property type="match status" value="1"/>
</dbReference>
<keyword evidence="7" id="KW-0732">Signal</keyword>
<keyword evidence="4 6" id="KW-0472">Membrane</keyword>
<dbReference type="InterPro" id="IPR013766">
    <property type="entry name" value="Thioredoxin_domain"/>
</dbReference>
<dbReference type="EMBL" id="LJIJ01000717">
    <property type="protein sequence ID" value="ODM95061.1"/>
    <property type="molecule type" value="Genomic_DNA"/>
</dbReference>
<dbReference type="OrthoDB" id="74910at2759"/>
<evidence type="ECO:0000256" key="5">
    <source>
        <dbReference type="ARBA" id="ARBA00045246"/>
    </source>
</evidence>
<sequence length="530" mass="60180">MASYALVFLLASVSSVLGTTTPTPTPTNSNEHTHHVHVNNDNEHHKHLYNQHHQHQHHSTNSRVLELSDRFLDLVNQAAPSVGNGVAPEEPKFQPWLVMFYAPWCGHCKRLEPVFNHVAQALHNTPIRVGRVDCTRFPSVGSEFKIPGYPTIMFIAGPTRKHTFQGDRELSQIVRFAKRMASPPVTISGMSVSSFIPSHTMKQIEIHEHNPARIKRESDVKPDHDLFFGLVRKPGTANELTAAYQVVASKYQQYNEFFEFNEVDVEEPTVFVYKNNRNVLFADSDKEVVQKNITSMLEHWVGNERFPDFIHFTRGNLHQVFSERGERLQPSACSLWSRRISSNASWPRSRGVNSGGSAFEELQLAVVDPVNNITSPYPLRLDRIARPCKLDRSGAPATANASDNRGVSEQNHKYYVFNNRESIDSESKIQNLVELVKEGHFQATVHADSVSFKLYRYVFDAKVSLTDMWAGNPVLTIVLFGLPLGFLSLILYSACCGDIMDAKEEDESKRARRRSNPMRNANSFFYSYFF</sequence>
<keyword evidence="10" id="KW-1185">Reference proteome</keyword>
<dbReference type="PROSITE" id="PS00194">
    <property type="entry name" value="THIOREDOXIN_1"/>
    <property type="match status" value="1"/>
</dbReference>
<dbReference type="PANTHER" id="PTHR46426:SF1">
    <property type="entry name" value="PROTEIN DISULFIDE-ISOMERASE TMX3"/>
    <property type="match status" value="1"/>
</dbReference>
<proteinExistence type="predicted"/>
<dbReference type="Gene3D" id="3.40.30.10">
    <property type="entry name" value="Glutaredoxin"/>
    <property type="match status" value="1"/>
</dbReference>
<evidence type="ECO:0000256" key="7">
    <source>
        <dbReference type="SAM" id="SignalP"/>
    </source>
</evidence>
<feature type="domain" description="Thioredoxin" evidence="8">
    <location>
        <begin position="65"/>
        <end position="182"/>
    </location>
</feature>
<dbReference type="GO" id="GO:0005789">
    <property type="term" value="C:endoplasmic reticulum membrane"/>
    <property type="evidence" value="ECO:0007669"/>
    <property type="project" value="UniProtKB-SubCell"/>
</dbReference>
<evidence type="ECO:0000313" key="9">
    <source>
        <dbReference type="EMBL" id="ODM95061.1"/>
    </source>
</evidence>
<dbReference type="Proteomes" id="UP000094527">
    <property type="component" value="Unassembled WGS sequence"/>
</dbReference>
<keyword evidence="2 6" id="KW-0812">Transmembrane</keyword>
<evidence type="ECO:0000313" key="10">
    <source>
        <dbReference type="Proteomes" id="UP000094527"/>
    </source>
</evidence>
<feature type="chain" id="PRO_5008904379" evidence="7">
    <location>
        <begin position="19"/>
        <end position="530"/>
    </location>
</feature>
<keyword evidence="3 6" id="KW-1133">Transmembrane helix</keyword>
<gene>
    <name evidence="9" type="ORF">Ocin01_11636</name>
</gene>
<dbReference type="InterPro" id="IPR036249">
    <property type="entry name" value="Thioredoxin-like_sf"/>
</dbReference>